<name>A0A975IDD5_9SPIR</name>
<dbReference type="AlphaFoldDB" id="A0A975IDD5"/>
<dbReference type="EMBL" id="CP054257">
    <property type="protein sequence ID" value="QTQ12673.1"/>
    <property type="molecule type" value="Genomic_DNA"/>
</dbReference>
<dbReference type="SUPFAM" id="SSF55729">
    <property type="entry name" value="Acyl-CoA N-acyltransferases (Nat)"/>
    <property type="match status" value="1"/>
</dbReference>
<dbReference type="InterPro" id="IPR000182">
    <property type="entry name" value="GNAT_dom"/>
</dbReference>
<reference evidence="2" key="1">
    <citation type="submission" date="2020-05" db="EMBL/GenBank/DDBJ databases">
        <authorList>
            <person name="Zeng H."/>
            <person name="Chan Y.K."/>
            <person name="Watt R.M."/>
        </authorList>
    </citation>
    <scope>NUCLEOTIDE SEQUENCE</scope>
    <source>
        <strain evidence="2">ATCC 700773</strain>
    </source>
</reference>
<dbReference type="InterPro" id="IPR016181">
    <property type="entry name" value="Acyl_CoA_acyltransferase"/>
</dbReference>
<accession>A0A975IDD5</accession>
<evidence type="ECO:0000313" key="2">
    <source>
        <dbReference type="EMBL" id="QTQ12673.1"/>
    </source>
</evidence>
<evidence type="ECO:0000259" key="1">
    <source>
        <dbReference type="PROSITE" id="PS51186"/>
    </source>
</evidence>
<dbReference type="GO" id="GO:0016747">
    <property type="term" value="F:acyltransferase activity, transferring groups other than amino-acyl groups"/>
    <property type="evidence" value="ECO:0007669"/>
    <property type="project" value="InterPro"/>
</dbReference>
<organism evidence="2 3">
    <name type="scientific">Treponema parvum</name>
    <dbReference type="NCBI Taxonomy" id="138851"/>
    <lineage>
        <taxon>Bacteria</taxon>
        <taxon>Pseudomonadati</taxon>
        <taxon>Spirochaetota</taxon>
        <taxon>Spirochaetia</taxon>
        <taxon>Spirochaetales</taxon>
        <taxon>Treponemataceae</taxon>
        <taxon>Treponema</taxon>
    </lineage>
</organism>
<reference evidence="2" key="2">
    <citation type="journal article" date="2021" name="Microbiol. Resour. Announc.">
        <title>Complete Genome Sequences of Three Human Oral Treponema parvum Isolates.</title>
        <authorList>
            <person name="Zeng H."/>
            <person name="Watt R.M."/>
        </authorList>
    </citation>
    <scope>NUCLEOTIDE SEQUENCE</scope>
    <source>
        <strain evidence="2">ATCC 700773</strain>
    </source>
</reference>
<dbReference type="RefSeq" id="WP_210117386.1">
    <property type="nucleotide sequence ID" value="NZ_CP054257.1"/>
</dbReference>
<gene>
    <name evidence="2" type="ORF">HRI96_10965</name>
</gene>
<sequence length="286" mass="32665">MNFIPIDREDKALNDFLKKHEPFCVALIQSLKKKETYIYALCSRIKDEVKGVIALSRGNMLMHYIPEEFQTDLLKNDAAAILKKHSVSGINGEALGSEYLISALEKINNVKYKIKNSYRLMELKNNGICESEKEIFQPLIDVEIRRCTQADILNILPLETAYQEEEVLPFGRKADPVICRYMLSGRMKEQYIFAAFTKDGSAVAKAATSSLSWEWAQLGGIYTVPEHRRKGLAFAVLKSLISFLFSNQKNCVLFVKDKNTNAYELYKKCGFKEIAAYTIAYYYDVV</sequence>
<evidence type="ECO:0000313" key="3">
    <source>
        <dbReference type="Proteomes" id="UP000671995"/>
    </source>
</evidence>
<dbReference type="PROSITE" id="PS51186">
    <property type="entry name" value="GNAT"/>
    <property type="match status" value="1"/>
</dbReference>
<proteinExistence type="predicted"/>
<dbReference type="CDD" id="cd04301">
    <property type="entry name" value="NAT_SF"/>
    <property type="match status" value="1"/>
</dbReference>
<dbReference type="Pfam" id="PF08445">
    <property type="entry name" value="FR47"/>
    <property type="match status" value="1"/>
</dbReference>
<feature type="domain" description="N-acetyltransferase" evidence="1">
    <location>
        <begin position="142"/>
        <end position="286"/>
    </location>
</feature>
<protein>
    <submittedName>
        <fullName evidence="2">GNAT family N-acetyltransferase</fullName>
    </submittedName>
</protein>
<dbReference type="InterPro" id="IPR013653">
    <property type="entry name" value="GCN5-like_dom"/>
</dbReference>
<dbReference type="Gene3D" id="3.40.630.30">
    <property type="match status" value="1"/>
</dbReference>
<dbReference type="Proteomes" id="UP000671995">
    <property type="component" value="Chromosome"/>
</dbReference>